<dbReference type="GO" id="GO:1990112">
    <property type="term" value="C:RQC complex"/>
    <property type="evidence" value="ECO:0007669"/>
    <property type="project" value="UniProtKB-UniRule"/>
</dbReference>
<comment type="catalytic activity">
    <reaction evidence="1">
        <text>S-ubiquitinyl-[E2 ubiquitin-conjugating enzyme]-L-cysteine + [acceptor protein]-L-lysine = [E2 ubiquitin-conjugating enzyme]-L-cysteine + N(6)-ubiquitinyl-[acceptor protein]-L-lysine.</text>
        <dbReference type="EC" id="2.3.2.27"/>
    </reaction>
</comment>
<dbReference type="GO" id="GO:0016567">
    <property type="term" value="P:protein ubiquitination"/>
    <property type="evidence" value="ECO:0007669"/>
    <property type="project" value="UniProtKB-UniPathway"/>
</dbReference>
<dbReference type="GO" id="GO:0072344">
    <property type="term" value="P:rescue of stalled ribosome"/>
    <property type="evidence" value="ECO:0007669"/>
    <property type="project" value="UniProtKB-UniRule"/>
</dbReference>
<evidence type="ECO:0000313" key="3">
    <source>
        <dbReference type="EMBL" id="VDP27892.1"/>
    </source>
</evidence>
<dbReference type="InterPro" id="IPR054476">
    <property type="entry name" value="Ltn1_N"/>
</dbReference>
<feature type="domain" description="E3 ubiquitin-protein ligase listerin N-terminal" evidence="2">
    <location>
        <begin position="10"/>
        <end position="138"/>
    </location>
</feature>
<keyword evidence="1" id="KW-0833">Ubl conjugation pathway</keyword>
<keyword evidence="1" id="KW-0862">Zinc</keyword>
<evidence type="ECO:0000313" key="5">
    <source>
        <dbReference type="WBParaSite" id="SBAD_0001033601-mRNA-1"/>
    </source>
</evidence>
<sequence>MGKEFSAVEPDLRVLLRKAVKKDSTTKTKGLKELQKAIMQRNGAAVSCVWKLWPRIYKKLCLDEDFKVREVSHRLCRELLSRHPDPKNAITSVAYLLFLVEHDPYSVCSDVSTGIIAEHLPGDRRLELMNSCSAEVFEVS</sequence>
<organism evidence="5">
    <name type="scientific">Soboliphyme baturini</name>
    <dbReference type="NCBI Taxonomy" id="241478"/>
    <lineage>
        <taxon>Eukaryota</taxon>
        <taxon>Metazoa</taxon>
        <taxon>Ecdysozoa</taxon>
        <taxon>Nematoda</taxon>
        <taxon>Enoplea</taxon>
        <taxon>Dorylaimia</taxon>
        <taxon>Dioctophymatida</taxon>
        <taxon>Dioctophymatoidea</taxon>
        <taxon>Soboliphymatidae</taxon>
        <taxon>Soboliphyme</taxon>
    </lineage>
</organism>
<dbReference type="InterPro" id="IPR039795">
    <property type="entry name" value="LTN1/Rkr1"/>
</dbReference>
<keyword evidence="1" id="KW-0863">Zinc-finger</keyword>
<comment type="similarity">
    <text evidence="1">Belongs to the LTN1 family.</text>
</comment>
<dbReference type="EMBL" id="UZAM01013442">
    <property type="protein sequence ID" value="VDP27892.1"/>
    <property type="molecule type" value="Genomic_DNA"/>
</dbReference>
<comment type="function">
    <text evidence="1">E3 ubiquitin-protein ligase. Component of the ribosome quality control complex (RQC), a ribosome-associated complex that mediates ubiquitination and extraction of incompletely synthesized nascent chains for proteasomal degradation.</text>
</comment>
<protein>
    <recommendedName>
        <fullName evidence="1">E3 ubiquitin-protein ligase listerin</fullName>
        <ecNumber evidence="1">2.3.2.27</ecNumber>
    </recommendedName>
    <alternativeName>
        <fullName evidence="1">RING-type E3 ubiquitin transferase listerin</fullName>
    </alternativeName>
</protein>
<dbReference type="AlphaFoldDB" id="A0A183J286"/>
<reference evidence="5" key="1">
    <citation type="submission" date="2016-06" db="UniProtKB">
        <authorList>
            <consortium name="WormBaseParasite"/>
        </authorList>
    </citation>
    <scope>IDENTIFICATION</scope>
</reference>
<proteinExistence type="inferred from homology"/>
<gene>
    <name evidence="3" type="ORF">SBAD_LOCUS9984</name>
</gene>
<dbReference type="PANTHER" id="PTHR12389:SF0">
    <property type="entry name" value="E3 UBIQUITIN-PROTEIN LIGASE LISTERIN"/>
    <property type="match status" value="1"/>
</dbReference>
<dbReference type="Proteomes" id="UP000270296">
    <property type="component" value="Unassembled WGS sequence"/>
</dbReference>
<dbReference type="GO" id="GO:0005829">
    <property type="term" value="C:cytosol"/>
    <property type="evidence" value="ECO:0007669"/>
    <property type="project" value="UniProtKB-UniRule"/>
</dbReference>
<keyword evidence="4" id="KW-1185">Reference proteome</keyword>
<dbReference type="UniPathway" id="UPA00143"/>
<dbReference type="PANTHER" id="PTHR12389">
    <property type="entry name" value="ZINC FINGER PROTEIN 294"/>
    <property type="match status" value="1"/>
</dbReference>
<reference evidence="3 4" key="2">
    <citation type="submission" date="2018-11" db="EMBL/GenBank/DDBJ databases">
        <authorList>
            <consortium name="Pathogen Informatics"/>
        </authorList>
    </citation>
    <scope>NUCLEOTIDE SEQUENCE [LARGE SCALE GENOMIC DNA]</scope>
</reference>
<evidence type="ECO:0000259" key="2">
    <source>
        <dbReference type="Pfam" id="PF22958"/>
    </source>
</evidence>
<accession>A0A183J286</accession>
<dbReference type="OrthoDB" id="6108at2759"/>
<name>A0A183J286_9BILA</name>
<comment type="subunit">
    <text evidence="1">Component of the ribosome quality control complex (RQC).</text>
</comment>
<keyword evidence="1" id="KW-0808">Transferase</keyword>
<dbReference type="GO" id="GO:0008270">
    <property type="term" value="F:zinc ion binding"/>
    <property type="evidence" value="ECO:0007669"/>
    <property type="project" value="UniProtKB-KW"/>
</dbReference>
<dbReference type="Pfam" id="PF22958">
    <property type="entry name" value="Ltn1_1st"/>
    <property type="match status" value="1"/>
</dbReference>
<evidence type="ECO:0000256" key="1">
    <source>
        <dbReference type="RuleBase" id="RU367090"/>
    </source>
</evidence>
<evidence type="ECO:0000313" key="4">
    <source>
        <dbReference type="Proteomes" id="UP000270296"/>
    </source>
</evidence>
<dbReference type="GO" id="GO:1990116">
    <property type="term" value="P:ribosome-associated ubiquitin-dependent protein catabolic process"/>
    <property type="evidence" value="ECO:0007669"/>
    <property type="project" value="UniProtKB-UniRule"/>
</dbReference>
<comment type="pathway">
    <text evidence="1">Protein modification; protein ubiquitination.</text>
</comment>
<dbReference type="GO" id="GO:0061630">
    <property type="term" value="F:ubiquitin protein ligase activity"/>
    <property type="evidence" value="ECO:0007669"/>
    <property type="project" value="UniProtKB-UniRule"/>
</dbReference>
<dbReference type="GO" id="GO:0043023">
    <property type="term" value="F:ribosomal large subunit binding"/>
    <property type="evidence" value="ECO:0007669"/>
    <property type="project" value="TreeGrafter"/>
</dbReference>
<dbReference type="WBParaSite" id="SBAD_0001033601-mRNA-1">
    <property type="protein sequence ID" value="SBAD_0001033601-mRNA-1"/>
    <property type="gene ID" value="SBAD_0001033601"/>
</dbReference>
<dbReference type="EC" id="2.3.2.27" evidence="1"/>
<keyword evidence="1" id="KW-0479">Metal-binding</keyword>